<protein>
    <recommendedName>
        <fullName evidence="4">BZIP domain-containing protein</fullName>
    </recommendedName>
</protein>
<evidence type="ECO:0000313" key="3">
    <source>
        <dbReference type="Proteomes" id="UP001491310"/>
    </source>
</evidence>
<evidence type="ECO:0000256" key="1">
    <source>
        <dbReference type="SAM" id="MobiDB-lite"/>
    </source>
</evidence>
<dbReference type="EMBL" id="JALJOT010000008">
    <property type="protein sequence ID" value="KAK9908389.1"/>
    <property type="molecule type" value="Genomic_DNA"/>
</dbReference>
<dbReference type="Proteomes" id="UP001491310">
    <property type="component" value="Unassembled WGS sequence"/>
</dbReference>
<name>A0ABR2YN61_9CHLO</name>
<comment type="caution">
    <text evidence="2">The sequence shown here is derived from an EMBL/GenBank/DDBJ whole genome shotgun (WGS) entry which is preliminary data.</text>
</comment>
<accession>A0ABR2YN61</accession>
<evidence type="ECO:0000313" key="2">
    <source>
        <dbReference type="EMBL" id="KAK9908389.1"/>
    </source>
</evidence>
<evidence type="ECO:0008006" key="4">
    <source>
        <dbReference type="Google" id="ProtNLM"/>
    </source>
</evidence>
<reference evidence="2 3" key="1">
    <citation type="journal article" date="2024" name="Nat. Commun.">
        <title>Phylogenomics reveals the evolutionary origins of lichenization in chlorophyte algae.</title>
        <authorList>
            <person name="Puginier C."/>
            <person name="Libourel C."/>
            <person name="Otte J."/>
            <person name="Skaloud P."/>
            <person name="Haon M."/>
            <person name="Grisel S."/>
            <person name="Petersen M."/>
            <person name="Berrin J.G."/>
            <person name="Delaux P.M."/>
            <person name="Dal Grande F."/>
            <person name="Keller J."/>
        </authorList>
    </citation>
    <scope>NUCLEOTIDE SEQUENCE [LARGE SCALE GENOMIC DNA]</scope>
    <source>
        <strain evidence="2 3">SAG 216-7</strain>
    </source>
</reference>
<keyword evidence="3" id="KW-1185">Reference proteome</keyword>
<gene>
    <name evidence="2" type="ORF">WJX75_007156</name>
</gene>
<feature type="region of interest" description="Disordered" evidence="1">
    <location>
        <begin position="1"/>
        <end position="27"/>
    </location>
</feature>
<feature type="compositionally biased region" description="Basic residues" evidence="1">
    <location>
        <begin position="7"/>
        <end position="16"/>
    </location>
</feature>
<dbReference type="CDD" id="cd14686">
    <property type="entry name" value="bZIP"/>
    <property type="match status" value="1"/>
</dbReference>
<sequence>MAETRQRGSRQKAFRQRQKDKQLALERQQQGLSERVAALQQERDQLQRAVEHAFCDAQGNRTGGCGQLSDNDEIAATFRFGEVAAQLQLTYGEVRALDVEAMAGIWKRLVQKMGSTLDKVDAAPKDPRLRSRLEDMVQEALAFLWALVLNNPRLLSTITACNMEAPKASQCSSNHSQDWSAILARMQMNERQAELLVGCRRTLLRELGSLIGERDRLWTDLQGIKDVEERTEGAMTHYVKLAGLTERLRANVRSLHTCRAFYQSYACTKVLLPLQTARYLVGSYPMGPDMLALMSCLAKQSGEPSTIELLQMARPGTAAVTKILSDPFSSIPDWRSAILQPRQVLCNWPEISEPELDLDF</sequence>
<organism evidence="2 3">
    <name type="scientific">Coccomyxa subellipsoidea</name>
    <dbReference type="NCBI Taxonomy" id="248742"/>
    <lineage>
        <taxon>Eukaryota</taxon>
        <taxon>Viridiplantae</taxon>
        <taxon>Chlorophyta</taxon>
        <taxon>core chlorophytes</taxon>
        <taxon>Trebouxiophyceae</taxon>
        <taxon>Trebouxiophyceae incertae sedis</taxon>
        <taxon>Coccomyxaceae</taxon>
        <taxon>Coccomyxa</taxon>
    </lineage>
</organism>
<proteinExistence type="predicted"/>